<comment type="caution">
    <text evidence="2">The sequence shown here is derived from an EMBL/GenBank/DDBJ whole genome shotgun (WGS) entry which is preliminary data.</text>
</comment>
<protein>
    <submittedName>
        <fullName evidence="2">NmrA family transcriptional regulator</fullName>
    </submittedName>
</protein>
<accession>A0A9W6RZZ3</accession>
<dbReference type="PANTHER" id="PTHR47129">
    <property type="entry name" value="QUINONE OXIDOREDUCTASE 2"/>
    <property type="match status" value="1"/>
</dbReference>
<feature type="domain" description="NmrA-like" evidence="1">
    <location>
        <begin position="2"/>
        <end position="251"/>
    </location>
</feature>
<dbReference type="EMBL" id="BSTK01000002">
    <property type="protein sequence ID" value="GLY83232.1"/>
    <property type="molecule type" value="Genomic_DNA"/>
</dbReference>
<dbReference type="AlphaFoldDB" id="A0A9W6RZZ3"/>
<dbReference type="InterPro" id="IPR008030">
    <property type="entry name" value="NmrA-like"/>
</dbReference>
<dbReference type="Gene3D" id="3.90.25.10">
    <property type="entry name" value="UDP-galactose 4-epimerase, domain 1"/>
    <property type="match status" value="1"/>
</dbReference>
<evidence type="ECO:0000313" key="2">
    <source>
        <dbReference type="EMBL" id="GLY83232.1"/>
    </source>
</evidence>
<evidence type="ECO:0000259" key="1">
    <source>
        <dbReference type="Pfam" id="PF05368"/>
    </source>
</evidence>
<evidence type="ECO:0000313" key="3">
    <source>
        <dbReference type="Proteomes" id="UP001165074"/>
    </source>
</evidence>
<gene>
    <name evidence="2" type="ORF">Airi02_011620</name>
</gene>
<reference evidence="2" key="1">
    <citation type="submission" date="2023-03" db="EMBL/GenBank/DDBJ databases">
        <title>Actinoallomurus iriomotensis NBRC 103684.</title>
        <authorList>
            <person name="Ichikawa N."/>
            <person name="Sato H."/>
            <person name="Tonouchi N."/>
        </authorList>
    </citation>
    <scope>NUCLEOTIDE SEQUENCE</scope>
    <source>
        <strain evidence="2">NBRC 103684</strain>
    </source>
</reference>
<keyword evidence="3" id="KW-1185">Reference proteome</keyword>
<dbReference type="RefSeq" id="WP_285567424.1">
    <property type="nucleotide sequence ID" value="NZ_BSTK01000002.1"/>
</dbReference>
<organism evidence="2 3">
    <name type="scientific">Actinoallomurus iriomotensis</name>
    <dbReference type="NCBI Taxonomy" id="478107"/>
    <lineage>
        <taxon>Bacteria</taxon>
        <taxon>Bacillati</taxon>
        <taxon>Actinomycetota</taxon>
        <taxon>Actinomycetes</taxon>
        <taxon>Streptosporangiales</taxon>
        <taxon>Thermomonosporaceae</taxon>
        <taxon>Actinoallomurus</taxon>
    </lineage>
</organism>
<dbReference type="InterPro" id="IPR052718">
    <property type="entry name" value="NmrA-type_oxidoreductase"/>
</dbReference>
<dbReference type="Proteomes" id="UP001165074">
    <property type="component" value="Unassembled WGS sequence"/>
</dbReference>
<dbReference type="Pfam" id="PF05368">
    <property type="entry name" value="NmrA"/>
    <property type="match status" value="1"/>
</dbReference>
<dbReference type="InterPro" id="IPR036291">
    <property type="entry name" value="NAD(P)-bd_dom_sf"/>
</dbReference>
<sequence>MIVITGATGALNGATVEHLLKRIPADEIGVSVRDVAKARHLADRGVRVRRGSYDEPAALRESFEGADQVLLVSQNEPGGDGAGLHRMAIEAAVAAGAQRILYTSHQNVRGDSPFAPAREHAATEALLANSGVAWTSLRNGFYAHSLNWLLGPWRQTGVIAAPADGAVSWTDRADEAEAAAIVLTGRRSFDGPITLTARRAVTFDDIAAIASELTGRDIKRVVVDDEQWIADQVAAGTPESMARMLLSFFQAARSGHFAEAGPLLAELLDREPRTVGDLLTDRATSSPASSDASSA</sequence>
<dbReference type="SUPFAM" id="SSF51735">
    <property type="entry name" value="NAD(P)-binding Rossmann-fold domains"/>
    <property type="match status" value="1"/>
</dbReference>
<proteinExistence type="predicted"/>
<dbReference type="PANTHER" id="PTHR47129:SF1">
    <property type="entry name" value="NMRA-LIKE DOMAIN-CONTAINING PROTEIN"/>
    <property type="match status" value="1"/>
</dbReference>
<name>A0A9W6RZZ3_9ACTN</name>
<dbReference type="Gene3D" id="3.40.50.720">
    <property type="entry name" value="NAD(P)-binding Rossmann-like Domain"/>
    <property type="match status" value="1"/>
</dbReference>